<gene>
    <name evidence="2" type="ORF">AVDCRST_MAG01-01-4404</name>
</gene>
<accession>A0A6J4QQY7</accession>
<protein>
    <submittedName>
        <fullName evidence="2">Uncharacterized protein</fullName>
    </submittedName>
</protein>
<proteinExistence type="predicted"/>
<evidence type="ECO:0000313" key="2">
    <source>
        <dbReference type="EMBL" id="CAA9449372.1"/>
    </source>
</evidence>
<feature type="compositionally biased region" description="Basic and acidic residues" evidence="1">
    <location>
        <begin position="16"/>
        <end position="29"/>
    </location>
</feature>
<dbReference type="EMBL" id="CADCUW010000571">
    <property type="protein sequence ID" value="CAA9449372.1"/>
    <property type="molecule type" value="Genomic_DNA"/>
</dbReference>
<dbReference type="AlphaFoldDB" id="A0A6J4QQY7"/>
<reference evidence="2" key="1">
    <citation type="submission" date="2020-02" db="EMBL/GenBank/DDBJ databases">
        <authorList>
            <person name="Meier V. D."/>
        </authorList>
    </citation>
    <scope>NUCLEOTIDE SEQUENCE</scope>
    <source>
        <strain evidence="2">AVDCRST_MAG01</strain>
    </source>
</reference>
<feature type="region of interest" description="Disordered" evidence="1">
    <location>
        <begin position="1"/>
        <end position="29"/>
    </location>
</feature>
<evidence type="ECO:0000256" key="1">
    <source>
        <dbReference type="SAM" id="MobiDB-lite"/>
    </source>
</evidence>
<name>A0A6J4QQY7_9ACTN</name>
<sequence length="51" mass="6003">MTAPLPCRQLLKPQRLKPESLRGRRPDACNPRGERLNDLTWTRTFTYGMFI</sequence>
<organism evidence="2">
    <name type="scientific">uncultured Rubrobacteraceae bacterium</name>
    <dbReference type="NCBI Taxonomy" id="349277"/>
    <lineage>
        <taxon>Bacteria</taxon>
        <taxon>Bacillati</taxon>
        <taxon>Actinomycetota</taxon>
        <taxon>Rubrobacteria</taxon>
        <taxon>Rubrobacterales</taxon>
        <taxon>Rubrobacteraceae</taxon>
        <taxon>environmental samples</taxon>
    </lineage>
</organism>